<gene>
    <name evidence="2" type="ORF">EYF80_046220</name>
</gene>
<feature type="compositionally biased region" description="Polar residues" evidence="1">
    <location>
        <begin position="27"/>
        <end position="37"/>
    </location>
</feature>
<comment type="caution">
    <text evidence="2">The sequence shown here is derived from an EMBL/GenBank/DDBJ whole genome shotgun (WGS) entry which is preliminary data.</text>
</comment>
<sequence length="78" mass="8073">MFASLAAPGGFSSKGERQQLVHPDSTRGFSGEQTPETTDPEPHFDVTDVMGTLSTCGGGGGGGGGGWGLMLMLWWLSQ</sequence>
<dbReference type="EMBL" id="SRLO01000957">
    <property type="protein sequence ID" value="TNN43602.1"/>
    <property type="molecule type" value="Genomic_DNA"/>
</dbReference>
<evidence type="ECO:0000256" key="1">
    <source>
        <dbReference type="SAM" id="MobiDB-lite"/>
    </source>
</evidence>
<evidence type="ECO:0000313" key="2">
    <source>
        <dbReference type="EMBL" id="TNN43602.1"/>
    </source>
</evidence>
<reference evidence="2 3" key="1">
    <citation type="submission" date="2019-03" db="EMBL/GenBank/DDBJ databases">
        <title>First draft genome of Liparis tanakae, snailfish: a comprehensive survey of snailfish specific genes.</title>
        <authorList>
            <person name="Kim W."/>
            <person name="Song I."/>
            <person name="Jeong J.-H."/>
            <person name="Kim D."/>
            <person name="Kim S."/>
            <person name="Ryu S."/>
            <person name="Song J.Y."/>
            <person name="Lee S.K."/>
        </authorList>
    </citation>
    <scope>NUCLEOTIDE SEQUENCE [LARGE SCALE GENOMIC DNA]</scope>
    <source>
        <tissue evidence="2">Muscle</tissue>
    </source>
</reference>
<proteinExistence type="predicted"/>
<evidence type="ECO:0000313" key="3">
    <source>
        <dbReference type="Proteomes" id="UP000314294"/>
    </source>
</evidence>
<dbReference type="AlphaFoldDB" id="A0A4Z2FT86"/>
<accession>A0A4Z2FT86</accession>
<keyword evidence="3" id="KW-1185">Reference proteome</keyword>
<organism evidence="2 3">
    <name type="scientific">Liparis tanakae</name>
    <name type="common">Tanaka's snailfish</name>
    <dbReference type="NCBI Taxonomy" id="230148"/>
    <lineage>
        <taxon>Eukaryota</taxon>
        <taxon>Metazoa</taxon>
        <taxon>Chordata</taxon>
        <taxon>Craniata</taxon>
        <taxon>Vertebrata</taxon>
        <taxon>Euteleostomi</taxon>
        <taxon>Actinopterygii</taxon>
        <taxon>Neopterygii</taxon>
        <taxon>Teleostei</taxon>
        <taxon>Neoteleostei</taxon>
        <taxon>Acanthomorphata</taxon>
        <taxon>Eupercaria</taxon>
        <taxon>Perciformes</taxon>
        <taxon>Cottioidei</taxon>
        <taxon>Cottales</taxon>
        <taxon>Liparidae</taxon>
        <taxon>Liparis</taxon>
    </lineage>
</organism>
<feature type="region of interest" description="Disordered" evidence="1">
    <location>
        <begin position="1"/>
        <end position="44"/>
    </location>
</feature>
<dbReference type="Proteomes" id="UP000314294">
    <property type="component" value="Unassembled WGS sequence"/>
</dbReference>
<name>A0A4Z2FT86_9TELE</name>
<protein>
    <submittedName>
        <fullName evidence="2">Uncharacterized protein</fullName>
    </submittedName>
</protein>